<dbReference type="OrthoDB" id="5850827at2759"/>
<keyword evidence="2" id="KW-1185">Reference proteome</keyword>
<dbReference type="EMBL" id="UYRR01026513">
    <property type="protein sequence ID" value="VDK36558.1"/>
    <property type="molecule type" value="Genomic_DNA"/>
</dbReference>
<sequence>MCVTHTALVEEYGNGVDHDGCTITNAGHVRYCVCQTDECNRLTINEQVSVSMYISSSEYEFCSSKDPSGSNLSIVFTYLRCNL</sequence>
<dbReference type="AlphaFoldDB" id="A0A0M3JNU4"/>
<gene>
    <name evidence="1" type="ORF">ASIM_LOCUS9072</name>
</gene>
<organism evidence="3">
    <name type="scientific">Anisakis simplex</name>
    <name type="common">Herring worm</name>
    <dbReference type="NCBI Taxonomy" id="6269"/>
    <lineage>
        <taxon>Eukaryota</taxon>
        <taxon>Metazoa</taxon>
        <taxon>Ecdysozoa</taxon>
        <taxon>Nematoda</taxon>
        <taxon>Chromadorea</taxon>
        <taxon>Rhabditida</taxon>
        <taxon>Spirurina</taxon>
        <taxon>Ascaridomorpha</taxon>
        <taxon>Ascaridoidea</taxon>
        <taxon>Anisakidae</taxon>
        <taxon>Anisakis</taxon>
        <taxon>Anisakis simplex complex</taxon>
    </lineage>
</organism>
<proteinExistence type="predicted"/>
<dbReference type="Proteomes" id="UP000267096">
    <property type="component" value="Unassembled WGS sequence"/>
</dbReference>
<accession>A0A0M3JNU4</accession>
<evidence type="ECO:0000313" key="3">
    <source>
        <dbReference type="WBParaSite" id="ASIM_0000933601-mRNA-1"/>
    </source>
</evidence>
<name>A0A0M3JNU4_ANISI</name>
<dbReference type="WBParaSite" id="ASIM_0000933601-mRNA-1">
    <property type="protein sequence ID" value="ASIM_0000933601-mRNA-1"/>
    <property type="gene ID" value="ASIM_0000933601"/>
</dbReference>
<protein>
    <submittedName>
        <fullName evidence="3">Activin_recp domain-containing protein</fullName>
    </submittedName>
</protein>
<evidence type="ECO:0000313" key="1">
    <source>
        <dbReference type="EMBL" id="VDK36558.1"/>
    </source>
</evidence>
<reference evidence="1 2" key="2">
    <citation type="submission" date="2018-11" db="EMBL/GenBank/DDBJ databases">
        <authorList>
            <consortium name="Pathogen Informatics"/>
        </authorList>
    </citation>
    <scope>NUCLEOTIDE SEQUENCE [LARGE SCALE GENOMIC DNA]</scope>
</reference>
<evidence type="ECO:0000313" key="2">
    <source>
        <dbReference type="Proteomes" id="UP000267096"/>
    </source>
</evidence>
<reference evidence="3" key="1">
    <citation type="submission" date="2017-02" db="UniProtKB">
        <authorList>
            <consortium name="WormBaseParasite"/>
        </authorList>
    </citation>
    <scope>IDENTIFICATION</scope>
</reference>